<gene>
    <name evidence="2" type="ORF">RhiirA4_411806</name>
</gene>
<evidence type="ECO:0000256" key="1">
    <source>
        <dbReference type="SAM" id="MobiDB-lite"/>
    </source>
</evidence>
<evidence type="ECO:0000313" key="2">
    <source>
        <dbReference type="EMBL" id="PKY57670.1"/>
    </source>
</evidence>
<dbReference type="EMBL" id="LLXI01002642">
    <property type="protein sequence ID" value="PKY57670.1"/>
    <property type="molecule type" value="Genomic_DNA"/>
</dbReference>
<comment type="caution">
    <text evidence="2">The sequence shown here is derived from an EMBL/GenBank/DDBJ whole genome shotgun (WGS) entry which is preliminary data.</text>
</comment>
<dbReference type="VEuPathDB" id="FungiDB:FUN_019278"/>
<sequence>MDDSMGNNNPFLSLPSAIDWNDWTDWTEYLLRMQNLRNSVNTTTPTSVMNNNGISTNPVVSNPNLNIPPMTGNTNSMAYQ</sequence>
<dbReference type="VEuPathDB" id="FungiDB:RhiirFUN_020736"/>
<protein>
    <submittedName>
        <fullName evidence="2">Uncharacterized protein</fullName>
    </submittedName>
</protein>
<dbReference type="Proteomes" id="UP000234323">
    <property type="component" value="Unassembled WGS sequence"/>
</dbReference>
<organism evidence="2 3">
    <name type="scientific">Rhizophagus irregularis</name>
    <dbReference type="NCBI Taxonomy" id="588596"/>
    <lineage>
        <taxon>Eukaryota</taxon>
        <taxon>Fungi</taxon>
        <taxon>Fungi incertae sedis</taxon>
        <taxon>Mucoromycota</taxon>
        <taxon>Glomeromycotina</taxon>
        <taxon>Glomeromycetes</taxon>
        <taxon>Glomerales</taxon>
        <taxon>Glomeraceae</taxon>
        <taxon>Rhizophagus</taxon>
    </lineage>
</organism>
<feature type="region of interest" description="Disordered" evidence="1">
    <location>
        <begin position="42"/>
        <end position="80"/>
    </location>
</feature>
<evidence type="ECO:0000313" key="3">
    <source>
        <dbReference type="Proteomes" id="UP000234323"/>
    </source>
</evidence>
<reference evidence="2 3" key="1">
    <citation type="submission" date="2015-10" db="EMBL/GenBank/DDBJ databases">
        <title>Genome analyses suggest a sexual origin of heterokaryosis in a supposedly ancient asexual fungus.</title>
        <authorList>
            <person name="Ropars J."/>
            <person name="Sedzielewska K."/>
            <person name="Noel J."/>
            <person name="Charron P."/>
            <person name="Farinelli L."/>
            <person name="Marton T."/>
            <person name="Kruger M."/>
            <person name="Pelin A."/>
            <person name="Brachmann A."/>
            <person name="Corradi N."/>
        </authorList>
    </citation>
    <scope>NUCLEOTIDE SEQUENCE [LARGE SCALE GENOMIC DNA]</scope>
    <source>
        <strain evidence="2 3">A4</strain>
    </source>
</reference>
<keyword evidence="3" id="KW-1185">Reference proteome</keyword>
<name>A0A2I1HFR2_9GLOM</name>
<accession>A0A2I1HFR2</accession>
<dbReference type="VEuPathDB" id="FungiDB:RhiirA1_532180"/>
<dbReference type="AlphaFoldDB" id="A0A2I1HFR2"/>
<proteinExistence type="predicted"/>